<dbReference type="AlphaFoldDB" id="A0A026WJD2"/>
<proteinExistence type="predicted"/>
<sequence length="88" mass="9822">MVESTKGVEENDKGTERRHEREGENSGARGETRNGGRKREEKDEEEEKEEAERAIEGKSQATCTRQQPPTSEELIINLLSPSPNVAAL</sequence>
<name>A0A026WJD2_OOCBI</name>
<feature type="compositionally biased region" description="Basic and acidic residues" evidence="1">
    <location>
        <begin position="1"/>
        <end position="41"/>
    </location>
</feature>
<accession>A0A026WJD2</accession>
<feature type="compositionally biased region" description="Polar residues" evidence="1">
    <location>
        <begin position="79"/>
        <end position="88"/>
    </location>
</feature>
<feature type="compositionally biased region" description="Polar residues" evidence="1">
    <location>
        <begin position="59"/>
        <end position="70"/>
    </location>
</feature>
<dbReference type="EMBL" id="KK107168">
    <property type="protein sequence ID" value="EZA56142.1"/>
    <property type="molecule type" value="Genomic_DNA"/>
</dbReference>
<gene>
    <name evidence="2" type="ORF">X777_03474</name>
</gene>
<feature type="region of interest" description="Disordered" evidence="1">
    <location>
        <begin position="1"/>
        <end position="88"/>
    </location>
</feature>
<reference evidence="2 3" key="1">
    <citation type="journal article" date="2014" name="Curr. Biol.">
        <title>The genome of the clonal raider ant Cerapachys biroi.</title>
        <authorList>
            <person name="Oxley P.R."/>
            <person name="Ji L."/>
            <person name="Fetter-Pruneda I."/>
            <person name="McKenzie S.K."/>
            <person name="Li C."/>
            <person name="Hu H."/>
            <person name="Zhang G."/>
            <person name="Kronauer D.J."/>
        </authorList>
    </citation>
    <scope>NUCLEOTIDE SEQUENCE [LARGE SCALE GENOMIC DNA]</scope>
</reference>
<dbReference type="Proteomes" id="UP000053097">
    <property type="component" value="Unassembled WGS sequence"/>
</dbReference>
<organism evidence="2 3">
    <name type="scientific">Ooceraea biroi</name>
    <name type="common">Clonal raider ant</name>
    <name type="synonym">Cerapachys biroi</name>
    <dbReference type="NCBI Taxonomy" id="2015173"/>
    <lineage>
        <taxon>Eukaryota</taxon>
        <taxon>Metazoa</taxon>
        <taxon>Ecdysozoa</taxon>
        <taxon>Arthropoda</taxon>
        <taxon>Hexapoda</taxon>
        <taxon>Insecta</taxon>
        <taxon>Pterygota</taxon>
        <taxon>Neoptera</taxon>
        <taxon>Endopterygota</taxon>
        <taxon>Hymenoptera</taxon>
        <taxon>Apocrita</taxon>
        <taxon>Aculeata</taxon>
        <taxon>Formicoidea</taxon>
        <taxon>Formicidae</taxon>
        <taxon>Dorylinae</taxon>
        <taxon>Ooceraea</taxon>
    </lineage>
</organism>
<evidence type="ECO:0000313" key="2">
    <source>
        <dbReference type="EMBL" id="EZA56142.1"/>
    </source>
</evidence>
<protein>
    <submittedName>
        <fullName evidence="2">Uncharacterized protein</fullName>
    </submittedName>
</protein>
<keyword evidence="3" id="KW-1185">Reference proteome</keyword>
<evidence type="ECO:0000313" key="3">
    <source>
        <dbReference type="Proteomes" id="UP000053097"/>
    </source>
</evidence>
<evidence type="ECO:0000256" key="1">
    <source>
        <dbReference type="SAM" id="MobiDB-lite"/>
    </source>
</evidence>